<dbReference type="EMBL" id="FNCV01000003">
    <property type="protein sequence ID" value="SDG94885.1"/>
    <property type="molecule type" value="Genomic_DNA"/>
</dbReference>
<dbReference type="STRING" id="83401.SAMN05421742_103281"/>
<dbReference type="Pfam" id="PF00005">
    <property type="entry name" value="ABC_tran"/>
    <property type="match status" value="1"/>
</dbReference>
<evidence type="ECO:0000313" key="10">
    <source>
        <dbReference type="EMBL" id="SDG94885.1"/>
    </source>
</evidence>
<organism evidence="10 11">
    <name type="scientific">Roseospirillum parvum</name>
    <dbReference type="NCBI Taxonomy" id="83401"/>
    <lineage>
        <taxon>Bacteria</taxon>
        <taxon>Pseudomonadati</taxon>
        <taxon>Pseudomonadota</taxon>
        <taxon>Alphaproteobacteria</taxon>
        <taxon>Rhodospirillales</taxon>
        <taxon>Rhodospirillaceae</taxon>
        <taxon>Roseospirillum</taxon>
    </lineage>
</organism>
<feature type="transmembrane region" description="Helical" evidence="7">
    <location>
        <begin position="242"/>
        <end position="266"/>
    </location>
</feature>
<feature type="domain" description="ABC transporter" evidence="8">
    <location>
        <begin position="333"/>
        <end position="567"/>
    </location>
</feature>
<protein>
    <submittedName>
        <fullName evidence="10">ATP-binding cassette, subfamily B, HlyB/CyaB/ATP-binding cassette, subfamily C, LapB</fullName>
    </submittedName>
</protein>
<dbReference type="InterPro" id="IPR003593">
    <property type="entry name" value="AAA+_ATPase"/>
</dbReference>
<dbReference type="SMART" id="SM00382">
    <property type="entry name" value="AAA"/>
    <property type="match status" value="1"/>
</dbReference>
<evidence type="ECO:0000256" key="1">
    <source>
        <dbReference type="ARBA" id="ARBA00004651"/>
    </source>
</evidence>
<evidence type="ECO:0000313" key="11">
    <source>
        <dbReference type="Proteomes" id="UP000217076"/>
    </source>
</evidence>
<evidence type="ECO:0000259" key="8">
    <source>
        <dbReference type="PROSITE" id="PS50893"/>
    </source>
</evidence>
<sequence>MAGRRRWLAPVLAPLRPYLGEVLLVSFFVNLLALATPVYVLQVYDRVVFHAGLSTLTGLTLGMAGVVVFDFLLRGLRARLMQRVALRVDVRAGQKLDAHLAALPLAILEARPASHWQGLHRDLDLVRNTLGGGIALLAADLPFVFLFIGLVFLIAQPVAWILVIAFAAFFGLAVWAGFSVGAVARAERTGAQARDTLLAERLLGRTTVKALAMEHALAPAWEKARAETIDHAVRRGQRQDRFVHIGHALGVVTTVSMTTVGALAIIDHQMTIGSLIAANMLGGRLLAPLNQLVGGWRGLIAARQAAARLGEAFALPTEPARGAVELPRPAGHLTVENLTFRFAAPPAPPVLDGLALTIRPGGITAIMGRNGCGKTTLLKLLIGLYRPAEGRVLLDGADIGQFGRHDLAAWVGYAPQECVLLAGSIRDNIALGAVRGAVDDAAVVAAARLAGVHDAIAALPEGYGTPVGEGGGRLSAGIRQRLVLARALIGEPPLIVLDEPTASLDSAAERGLAETLRRLAAERTVVVVSHSPVLLQAARTIFVLEQGRLAASGPAAEVLAYLSRGSRS</sequence>
<feature type="transmembrane region" description="Helical" evidence="7">
    <location>
        <begin position="21"/>
        <end position="41"/>
    </location>
</feature>
<evidence type="ECO:0000256" key="4">
    <source>
        <dbReference type="ARBA" id="ARBA00022840"/>
    </source>
</evidence>
<reference evidence="11" key="1">
    <citation type="submission" date="2016-10" db="EMBL/GenBank/DDBJ databases">
        <authorList>
            <person name="Varghese N."/>
            <person name="Submissions S."/>
        </authorList>
    </citation>
    <scope>NUCLEOTIDE SEQUENCE [LARGE SCALE GENOMIC DNA]</scope>
    <source>
        <strain evidence="11">930I</strain>
    </source>
</reference>
<keyword evidence="6 7" id="KW-0472">Membrane</keyword>
<evidence type="ECO:0000256" key="7">
    <source>
        <dbReference type="SAM" id="Phobius"/>
    </source>
</evidence>
<gene>
    <name evidence="10" type="ORF">SAMN05421742_103281</name>
</gene>
<keyword evidence="3" id="KW-0547">Nucleotide-binding</keyword>
<dbReference type="PROSITE" id="PS50929">
    <property type="entry name" value="ABC_TM1F"/>
    <property type="match status" value="1"/>
</dbReference>
<dbReference type="GO" id="GO:0016887">
    <property type="term" value="F:ATP hydrolysis activity"/>
    <property type="evidence" value="ECO:0007669"/>
    <property type="project" value="InterPro"/>
</dbReference>
<keyword evidence="11" id="KW-1185">Reference proteome</keyword>
<dbReference type="InterPro" id="IPR039421">
    <property type="entry name" value="Type_1_exporter"/>
</dbReference>
<dbReference type="GO" id="GO:0005524">
    <property type="term" value="F:ATP binding"/>
    <property type="evidence" value="ECO:0007669"/>
    <property type="project" value="UniProtKB-KW"/>
</dbReference>
<keyword evidence="2 7" id="KW-0812">Transmembrane</keyword>
<keyword evidence="5 7" id="KW-1133">Transmembrane helix</keyword>
<evidence type="ECO:0000256" key="5">
    <source>
        <dbReference type="ARBA" id="ARBA00022989"/>
    </source>
</evidence>
<dbReference type="Gene3D" id="1.20.1560.10">
    <property type="entry name" value="ABC transporter type 1, transmembrane domain"/>
    <property type="match status" value="1"/>
</dbReference>
<name>A0A1G7YEX5_9PROT</name>
<dbReference type="PROSITE" id="PS50893">
    <property type="entry name" value="ABC_TRANSPORTER_2"/>
    <property type="match status" value="1"/>
</dbReference>
<dbReference type="Proteomes" id="UP000217076">
    <property type="component" value="Unassembled WGS sequence"/>
</dbReference>
<evidence type="ECO:0000259" key="9">
    <source>
        <dbReference type="PROSITE" id="PS50929"/>
    </source>
</evidence>
<dbReference type="InterPro" id="IPR011527">
    <property type="entry name" value="ABC1_TM_dom"/>
</dbReference>
<evidence type="ECO:0000256" key="3">
    <source>
        <dbReference type="ARBA" id="ARBA00022741"/>
    </source>
</evidence>
<evidence type="ECO:0000256" key="6">
    <source>
        <dbReference type="ARBA" id="ARBA00023136"/>
    </source>
</evidence>
<feature type="transmembrane region" description="Helical" evidence="7">
    <location>
        <begin position="130"/>
        <end position="154"/>
    </location>
</feature>
<dbReference type="InterPro" id="IPR027417">
    <property type="entry name" value="P-loop_NTPase"/>
</dbReference>
<feature type="domain" description="ABC transmembrane type-1" evidence="9">
    <location>
        <begin position="22"/>
        <end position="301"/>
    </location>
</feature>
<evidence type="ECO:0000256" key="2">
    <source>
        <dbReference type="ARBA" id="ARBA00022692"/>
    </source>
</evidence>
<dbReference type="SUPFAM" id="SSF90123">
    <property type="entry name" value="ABC transporter transmembrane region"/>
    <property type="match status" value="1"/>
</dbReference>
<dbReference type="InterPro" id="IPR003439">
    <property type="entry name" value="ABC_transporter-like_ATP-bd"/>
</dbReference>
<dbReference type="PANTHER" id="PTHR24221:SF248">
    <property type="entry name" value="ABC TRANSPORTER TRANSMEMBRANE REGION"/>
    <property type="match status" value="1"/>
</dbReference>
<proteinExistence type="predicted"/>
<dbReference type="PANTHER" id="PTHR24221">
    <property type="entry name" value="ATP-BINDING CASSETTE SUB-FAMILY B"/>
    <property type="match status" value="1"/>
</dbReference>
<dbReference type="InterPro" id="IPR036640">
    <property type="entry name" value="ABC1_TM_sf"/>
</dbReference>
<dbReference type="GO" id="GO:0034040">
    <property type="term" value="F:ATPase-coupled lipid transmembrane transporter activity"/>
    <property type="evidence" value="ECO:0007669"/>
    <property type="project" value="TreeGrafter"/>
</dbReference>
<dbReference type="AlphaFoldDB" id="A0A1G7YEX5"/>
<feature type="transmembrane region" description="Helical" evidence="7">
    <location>
        <begin position="47"/>
        <end position="73"/>
    </location>
</feature>
<feature type="transmembrane region" description="Helical" evidence="7">
    <location>
        <begin position="160"/>
        <end position="184"/>
    </location>
</feature>
<dbReference type="GO" id="GO:0140359">
    <property type="term" value="F:ABC-type transporter activity"/>
    <property type="evidence" value="ECO:0007669"/>
    <property type="project" value="InterPro"/>
</dbReference>
<keyword evidence="4 10" id="KW-0067">ATP-binding</keyword>
<dbReference type="Pfam" id="PF00664">
    <property type="entry name" value="ABC_membrane"/>
    <property type="match status" value="1"/>
</dbReference>
<dbReference type="SUPFAM" id="SSF52540">
    <property type="entry name" value="P-loop containing nucleoside triphosphate hydrolases"/>
    <property type="match status" value="1"/>
</dbReference>
<dbReference type="GO" id="GO:0005886">
    <property type="term" value="C:plasma membrane"/>
    <property type="evidence" value="ECO:0007669"/>
    <property type="project" value="UniProtKB-SubCell"/>
</dbReference>
<dbReference type="Gene3D" id="3.40.50.300">
    <property type="entry name" value="P-loop containing nucleotide triphosphate hydrolases"/>
    <property type="match status" value="1"/>
</dbReference>
<comment type="subcellular location">
    <subcellularLocation>
        <location evidence="1">Cell membrane</location>
        <topology evidence="1">Multi-pass membrane protein</topology>
    </subcellularLocation>
</comment>
<accession>A0A1G7YEX5</accession>